<name>A0A8S3T967_MYTED</name>
<dbReference type="OrthoDB" id="6066359at2759"/>
<comment type="caution">
    <text evidence="1">The sequence shown here is derived from an EMBL/GenBank/DDBJ whole genome shotgun (WGS) entry which is preliminary data.</text>
</comment>
<evidence type="ECO:0000313" key="1">
    <source>
        <dbReference type="EMBL" id="CAG2227305.1"/>
    </source>
</evidence>
<evidence type="ECO:0000313" key="2">
    <source>
        <dbReference type="Proteomes" id="UP000683360"/>
    </source>
</evidence>
<dbReference type="EMBL" id="CAJPWZ010001960">
    <property type="protein sequence ID" value="CAG2227305.1"/>
    <property type="molecule type" value="Genomic_DNA"/>
</dbReference>
<keyword evidence="2" id="KW-1185">Reference proteome</keyword>
<dbReference type="InterPro" id="IPR011042">
    <property type="entry name" value="6-blade_b-propeller_TolB-like"/>
</dbReference>
<reference evidence="1" key="1">
    <citation type="submission" date="2021-03" db="EMBL/GenBank/DDBJ databases">
        <authorList>
            <person name="Bekaert M."/>
        </authorList>
    </citation>
    <scope>NUCLEOTIDE SEQUENCE</scope>
</reference>
<accession>A0A8S3T967</accession>
<protein>
    <submittedName>
        <fullName evidence="1">Uncharacterized protein</fullName>
    </submittedName>
</protein>
<proteinExistence type="predicted"/>
<dbReference type="Gene3D" id="2.120.10.30">
    <property type="entry name" value="TolB, C-terminal domain"/>
    <property type="match status" value="1"/>
</dbReference>
<sequence>MATQQTKSIEDLVLTLEKDIYHTLSNVRGCTVLPDGRIVFPCYTERKLKVFKADGSQEDDNLIYSGNKNDNGLYSINLEDESVTRVMTNQMSSHVYIATFDEQLFYTNNNTDSVHCCDIQGNIKWTFSDKSALSFPLGISVDNDVFVVAAKTKNVVVISPDGQHHIQVLSKEDGLVNPTVLKYVRSNNKLIVSNCSSSAFIYSVKS</sequence>
<gene>
    <name evidence="1" type="ORF">MEDL_40316</name>
</gene>
<dbReference type="AlphaFoldDB" id="A0A8S3T967"/>
<dbReference type="Proteomes" id="UP000683360">
    <property type="component" value="Unassembled WGS sequence"/>
</dbReference>
<dbReference type="SUPFAM" id="SSF101898">
    <property type="entry name" value="NHL repeat"/>
    <property type="match status" value="1"/>
</dbReference>
<organism evidence="1 2">
    <name type="scientific">Mytilus edulis</name>
    <name type="common">Blue mussel</name>
    <dbReference type="NCBI Taxonomy" id="6550"/>
    <lineage>
        <taxon>Eukaryota</taxon>
        <taxon>Metazoa</taxon>
        <taxon>Spiralia</taxon>
        <taxon>Lophotrochozoa</taxon>
        <taxon>Mollusca</taxon>
        <taxon>Bivalvia</taxon>
        <taxon>Autobranchia</taxon>
        <taxon>Pteriomorphia</taxon>
        <taxon>Mytilida</taxon>
        <taxon>Mytiloidea</taxon>
        <taxon>Mytilidae</taxon>
        <taxon>Mytilinae</taxon>
        <taxon>Mytilus</taxon>
    </lineage>
</organism>